<name>A0A1Q6F7Y0_9BACT</name>
<dbReference type="RefSeq" id="WP_276741942.1">
    <property type="nucleotide sequence ID" value="NZ_BAAFLA010000028.1"/>
</dbReference>
<gene>
    <name evidence="2" type="ORF">BHV66_04535</name>
</gene>
<evidence type="ECO:0000256" key="1">
    <source>
        <dbReference type="SAM" id="SignalP"/>
    </source>
</evidence>
<dbReference type="STRING" id="28117.BHV66_04535"/>
<feature type="signal peptide" evidence="1">
    <location>
        <begin position="1"/>
        <end position="21"/>
    </location>
</feature>
<evidence type="ECO:0000313" key="2">
    <source>
        <dbReference type="EMBL" id="OKY94928.1"/>
    </source>
</evidence>
<organism evidence="2 3">
    <name type="scientific">Alistipes putredinis</name>
    <dbReference type="NCBI Taxonomy" id="28117"/>
    <lineage>
        <taxon>Bacteria</taxon>
        <taxon>Pseudomonadati</taxon>
        <taxon>Bacteroidota</taxon>
        <taxon>Bacteroidia</taxon>
        <taxon>Bacteroidales</taxon>
        <taxon>Rikenellaceae</taxon>
        <taxon>Alistipes</taxon>
    </lineage>
</organism>
<dbReference type="AlphaFoldDB" id="A0A1Q6F7Y0"/>
<feature type="chain" id="PRO_5013248352" description="Lipoprotein" evidence="1">
    <location>
        <begin position="22"/>
        <end position="218"/>
    </location>
</feature>
<dbReference type="Proteomes" id="UP000187417">
    <property type="component" value="Unassembled WGS sequence"/>
</dbReference>
<comment type="caution">
    <text evidence="2">The sequence shown here is derived from an EMBL/GenBank/DDBJ whole genome shotgun (WGS) entry which is preliminary data.</text>
</comment>
<accession>A0A1Q6F7Y0</accession>
<dbReference type="PROSITE" id="PS51257">
    <property type="entry name" value="PROKAR_LIPOPROTEIN"/>
    <property type="match status" value="1"/>
</dbReference>
<proteinExistence type="predicted"/>
<reference evidence="2 3" key="1">
    <citation type="journal article" date="2016" name="Nat. Biotechnol.">
        <title>Measurement of bacterial replication rates in microbial communities.</title>
        <authorList>
            <person name="Brown C.T."/>
            <person name="Olm M.R."/>
            <person name="Thomas B.C."/>
            <person name="Banfield J.F."/>
        </authorList>
    </citation>
    <scope>NUCLEOTIDE SEQUENCE [LARGE SCALE GENOMIC DNA]</scope>
    <source>
        <strain evidence="2">CAG:67_53_122</strain>
    </source>
</reference>
<protein>
    <recommendedName>
        <fullName evidence="4">Lipoprotein</fullName>
    </recommendedName>
</protein>
<dbReference type="EMBL" id="MNQH01000024">
    <property type="protein sequence ID" value="OKY94928.1"/>
    <property type="molecule type" value="Genomic_DNA"/>
</dbReference>
<sequence length="218" mass="24209">MKKLILAITASLCIATLISSCNNLGISAPKMDSDEATQLIVETLEKNINFDEWKIYEIRWMEADELENNLTVLFVEMVNKAGDCFSQTFTLSGPGKGNISDLDEAGGLSGKLDFEKVKGLTPASINVEAIRKQYEEAKAMIPENYTFKSIGDYLIQETVPSGNEFLDRNKTFGEVKAEFSMNITENGKEIVESAGKKSVQYYEVTFNVLPDGSVQMEE</sequence>
<evidence type="ECO:0000313" key="3">
    <source>
        <dbReference type="Proteomes" id="UP000187417"/>
    </source>
</evidence>
<keyword evidence="1" id="KW-0732">Signal</keyword>
<evidence type="ECO:0008006" key="4">
    <source>
        <dbReference type="Google" id="ProtNLM"/>
    </source>
</evidence>